<keyword evidence="1" id="KW-0472">Membrane</keyword>
<evidence type="ECO:0000313" key="2">
    <source>
        <dbReference type="EMBL" id="GAA4312180.1"/>
    </source>
</evidence>
<feature type="transmembrane region" description="Helical" evidence="1">
    <location>
        <begin position="243"/>
        <end position="262"/>
    </location>
</feature>
<feature type="transmembrane region" description="Helical" evidence="1">
    <location>
        <begin position="107"/>
        <end position="124"/>
    </location>
</feature>
<protein>
    <recommendedName>
        <fullName evidence="4">DUF5009 domain-containing protein</fullName>
    </recommendedName>
</protein>
<sequence>MALTGKSEVAQATAKGIRLTSLDFFRGLIMVLLMLESTGLYEHLHDMTRGSLAEGFFRQFSHHPWHGLHFWDLIQPGFMFIAGVALAFSLNKQRAHGSTRQQQLKKALKRSAWLFFWGVLDYAVRGDHLSFELWDVLTQLSFTMLVAFFIFPWKAGWQLLFSIGLLLLTECLYRLIHIPGFDQPFTDQHNFGNYVDLLLMNKINHGGWVAINCIPTAAHTIWGAVAGKWLCTLPDHKSKIKRIVLLGLVTLAAGYLLDWTGVTPIIKRIATSSFTLVSGGWCLLALALFYTWIDVRQHKRFLQFFLIVGMNSIFIYLFFEIVVSRWLREYVEVIVNGILTWTGIGQGVIAVMAALALFALQWFLCFWLYRKKIFFKL</sequence>
<organism evidence="2 3">
    <name type="scientific">Compostibacter hankyongensis</name>
    <dbReference type="NCBI Taxonomy" id="1007089"/>
    <lineage>
        <taxon>Bacteria</taxon>
        <taxon>Pseudomonadati</taxon>
        <taxon>Bacteroidota</taxon>
        <taxon>Chitinophagia</taxon>
        <taxon>Chitinophagales</taxon>
        <taxon>Chitinophagaceae</taxon>
        <taxon>Compostibacter</taxon>
    </lineage>
</organism>
<dbReference type="RefSeq" id="WP_344979142.1">
    <property type="nucleotide sequence ID" value="NZ_BAABFN010000005.1"/>
</dbReference>
<keyword evidence="1" id="KW-0812">Transmembrane</keyword>
<keyword evidence="1" id="KW-1133">Transmembrane helix</keyword>
<comment type="caution">
    <text evidence="2">The sequence shown here is derived from an EMBL/GenBank/DDBJ whole genome shotgun (WGS) entry which is preliminary data.</text>
</comment>
<accession>A0ABP8FW58</accession>
<evidence type="ECO:0000256" key="1">
    <source>
        <dbReference type="SAM" id="Phobius"/>
    </source>
</evidence>
<evidence type="ECO:0008006" key="4">
    <source>
        <dbReference type="Google" id="ProtNLM"/>
    </source>
</evidence>
<gene>
    <name evidence="2" type="ORF">GCM10023143_21710</name>
</gene>
<dbReference type="EMBL" id="BAABFN010000005">
    <property type="protein sequence ID" value="GAA4312180.1"/>
    <property type="molecule type" value="Genomic_DNA"/>
</dbReference>
<dbReference type="PANTHER" id="PTHR31061">
    <property type="entry name" value="LD22376P"/>
    <property type="match status" value="1"/>
</dbReference>
<feature type="transmembrane region" description="Helical" evidence="1">
    <location>
        <begin position="304"/>
        <end position="327"/>
    </location>
</feature>
<dbReference type="Proteomes" id="UP001501207">
    <property type="component" value="Unassembled WGS sequence"/>
</dbReference>
<dbReference type="PANTHER" id="PTHR31061:SF24">
    <property type="entry name" value="LD22376P"/>
    <property type="match status" value="1"/>
</dbReference>
<keyword evidence="3" id="KW-1185">Reference proteome</keyword>
<feature type="transmembrane region" description="Helical" evidence="1">
    <location>
        <begin position="274"/>
        <end position="292"/>
    </location>
</feature>
<feature type="transmembrane region" description="Helical" evidence="1">
    <location>
        <begin position="73"/>
        <end position="91"/>
    </location>
</feature>
<feature type="transmembrane region" description="Helical" evidence="1">
    <location>
        <begin position="24"/>
        <end position="41"/>
    </location>
</feature>
<feature type="transmembrane region" description="Helical" evidence="1">
    <location>
        <begin position="347"/>
        <end position="369"/>
    </location>
</feature>
<name>A0ABP8FW58_9BACT</name>
<reference evidence="3" key="1">
    <citation type="journal article" date="2019" name="Int. J. Syst. Evol. Microbiol.">
        <title>The Global Catalogue of Microorganisms (GCM) 10K type strain sequencing project: providing services to taxonomists for standard genome sequencing and annotation.</title>
        <authorList>
            <consortium name="The Broad Institute Genomics Platform"/>
            <consortium name="The Broad Institute Genome Sequencing Center for Infectious Disease"/>
            <person name="Wu L."/>
            <person name="Ma J."/>
        </authorList>
    </citation>
    <scope>NUCLEOTIDE SEQUENCE [LARGE SCALE GENOMIC DNA]</scope>
    <source>
        <strain evidence="3">JCM 17664</strain>
    </source>
</reference>
<proteinExistence type="predicted"/>
<evidence type="ECO:0000313" key="3">
    <source>
        <dbReference type="Proteomes" id="UP001501207"/>
    </source>
</evidence>